<proteinExistence type="predicted"/>
<dbReference type="EMBL" id="ML208289">
    <property type="protein sequence ID" value="TFK72094.1"/>
    <property type="molecule type" value="Genomic_DNA"/>
</dbReference>
<name>A0ACD3B3A3_9AGAR</name>
<sequence length="161" mass="18508">MSPSFAFFFTIQTRIYAVASRIRGLPSSEVYIIHINRSNRAGLPTYLVLFSWPSSYHLLHFGPIIYRFGPLPVYRPSIHLRRFSLRTAYRVTQDYPPFFGTHIASPLLSPLFLTRCTHGLVYIFNEQDSFLSTLLFRGFFRAFSPGLVPQFTQSFSASNLA</sequence>
<keyword evidence="2" id="KW-1185">Reference proteome</keyword>
<reference evidence="1 2" key="1">
    <citation type="journal article" date="2019" name="Nat. Ecol. Evol.">
        <title>Megaphylogeny resolves global patterns of mushroom evolution.</title>
        <authorList>
            <person name="Varga T."/>
            <person name="Krizsan K."/>
            <person name="Foldi C."/>
            <person name="Dima B."/>
            <person name="Sanchez-Garcia M."/>
            <person name="Sanchez-Ramirez S."/>
            <person name="Szollosi G.J."/>
            <person name="Szarkandi J.G."/>
            <person name="Papp V."/>
            <person name="Albert L."/>
            <person name="Andreopoulos W."/>
            <person name="Angelini C."/>
            <person name="Antonin V."/>
            <person name="Barry K.W."/>
            <person name="Bougher N.L."/>
            <person name="Buchanan P."/>
            <person name="Buyck B."/>
            <person name="Bense V."/>
            <person name="Catcheside P."/>
            <person name="Chovatia M."/>
            <person name="Cooper J."/>
            <person name="Damon W."/>
            <person name="Desjardin D."/>
            <person name="Finy P."/>
            <person name="Geml J."/>
            <person name="Haridas S."/>
            <person name="Hughes K."/>
            <person name="Justo A."/>
            <person name="Karasinski D."/>
            <person name="Kautmanova I."/>
            <person name="Kiss B."/>
            <person name="Kocsube S."/>
            <person name="Kotiranta H."/>
            <person name="LaButti K.M."/>
            <person name="Lechner B.E."/>
            <person name="Liimatainen K."/>
            <person name="Lipzen A."/>
            <person name="Lukacs Z."/>
            <person name="Mihaltcheva S."/>
            <person name="Morgado L.N."/>
            <person name="Niskanen T."/>
            <person name="Noordeloos M.E."/>
            <person name="Ohm R.A."/>
            <person name="Ortiz-Santana B."/>
            <person name="Ovrebo C."/>
            <person name="Racz N."/>
            <person name="Riley R."/>
            <person name="Savchenko A."/>
            <person name="Shiryaev A."/>
            <person name="Soop K."/>
            <person name="Spirin V."/>
            <person name="Szebenyi C."/>
            <person name="Tomsovsky M."/>
            <person name="Tulloss R.E."/>
            <person name="Uehling J."/>
            <person name="Grigoriev I.V."/>
            <person name="Vagvolgyi C."/>
            <person name="Papp T."/>
            <person name="Martin F.M."/>
            <person name="Miettinen O."/>
            <person name="Hibbett D.S."/>
            <person name="Nagy L.G."/>
        </authorList>
    </citation>
    <scope>NUCLEOTIDE SEQUENCE [LARGE SCALE GENOMIC DNA]</scope>
    <source>
        <strain evidence="1 2">NL-1719</strain>
    </source>
</reference>
<accession>A0ACD3B3A3</accession>
<gene>
    <name evidence="1" type="ORF">BDN72DRAFT_379296</name>
</gene>
<organism evidence="1 2">
    <name type="scientific">Pluteus cervinus</name>
    <dbReference type="NCBI Taxonomy" id="181527"/>
    <lineage>
        <taxon>Eukaryota</taxon>
        <taxon>Fungi</taxon>
        <taxon>Dikarya</taxon>
        <taxon>Basidiomycota</taxon>
        <taxon>Agaricomycotina</taxon>
        <taxon>Agaricomycetes</taxon>
        <taxon>Agaricomycetidae</taxon>
        <taxon>Agaricales</taxon>
        <taxon>Pluteineae</taxon>
        <taxon>Pluteaceae</taxon>
        <taxon>Pluteus</taxon>
    </lineage>
</organism>
<protein>
    <submittedName>
        <fullName evidence="1">Uncharacterized protein</fullName>
    </submittedName>
</protein>
<evidence type="ECO:0000313" key="1">
    <source>
        <dbReference type="EMBL" id="TFK72094.1"/>
    </source>
</evidence>
<evidence type="ECO:0000313" key="2">
    <source>
        <dbReference type="Proteomes" id="UP000308600"/>
    </source>
</evidence>
<dbReference type="Proteomes" id="UP000308600">
    <property type="component" value="Unassembled WGS sequence"/>
</dbReference>